<dbReference type="Proteomes" id="UP000031838">
    <property type="component" value="Chromosome 2"/>
</dbReference>
<dbReference type="InterPro" id="IPR011991">
    <property type="entry name" value="ArsR-like_HTH"/>
</dbReference>
<evidence type="ECO:0000256" key="2">
    <source>
        <dbReference type="ARBA" id="ARBA00023125"/>
    </source>
</evidence>
<evidence type="ECO:0000259" key="4">
    <source>
        <dbReference type="PROSITE" id="PS50987"/>
    </source>
</evidence>
<dbReference type="InterPro" id="IPR036388">
    <property type="entry name" value="WH-like_DNA-bd_sf"/>
</dbReference>
<protein>
    <submittedName>
        <fullName evidence="5">Transcription regulator protein, arsenical resistance operon repressor ArsR</fullName>
    </submittedName>
</protein>
<keyword evidence="6" id="KW-1185">Reference proteome</keyword>
<keyword evidence="2" id="KW-0238">DNA-binding</keyword>
<dbReference type="PROSITE" id="PS50987">
    <property type="entry name" value="HTH_ARSR_2"/>
    <property type="match status" value="1"/>
</dbReference>
<organism evidence="5 6">
    <name type="scientific">Burkholderia plantarii</name>
    <dbReference type="NCBI Taxonomy" id="41899"/>
    <lineage>
        <taxon>Bacteria</taxon>
        <taxon>Pseudomonadati</taxon>
        <taxon>Pseudomonadota</taxon>
        <taxon>Betaproteobacteria</taxon>
        <taxon>Burkholderiales</taxon>
        <taxon>Burkholderiaceae</taxon>
        <taxon>Burkholderia</taxon>
    </lineage>
</organism>
<dbReference type="SMART" id="SM00418">
    <property type="entry name" value="HTH_ARSR"/>
    <property type="match status" value="1"/>
</dbReference>
<keyword evidence="1" id="KW-0805">Transcription regulation</keyword>
<dbReference type="EMBL" id="CP002581">
    <property type="protein sequence ID" value="AJK49430.1"/>
    <property type="molecule type" value="Genomic_DNA"/>
</dbReference>
<evidence type="ECO:0000313" key="6">
    <source>
        <dbReference type="Proteomes" id="UP000031838"/>
    </source>
</evidence>
<name>A0A0B6S830_BURPL</name>
<evidence type="ECO:0000256" key="1">
    <source>
        <dbReference type="ARBA" id="ARBA00023015"/>
    </source>
</evidence>
<proteinExistence type="predicted"/>
<dbReference type="AlphaFoldDB" id="A0A0B6S830"/>
<evidence type="ECO:0000256" key="3">
    <source>
        <dbReference type="ARBA" id="ARBA00023163"/>
    </source>
</evidence>
<dbReference type="Pfam" id="PF12840">
    <property type="entry name" value="HTH_20"/>
    <property type="match status" value="1"/>
</dbReference>
<evidence type="ECO:0000313" key="5">
    <source>
        <dbReference type="EMBL" id="AJK49430.1"/>
    </source>
</evidence>
<dbReference type="InterPro" id="IPR036390">
    <property type="entry name" value="WH_DNA-bd_sf"/>
</dbReference>
<dbReference type="Gene3D" id="1.10.10.10">
    <property type="entry name" value="Winged helix-like DNA-binding domain superfamily/Winged helix DNA-binding domain"/>
    <property type="match status" value="1"/>
</dbReference>
<dbReference type="InterPro" id="IPR051011">
    <property type="entry name" value="Metal_resp_trans_reg"/>
</dbReference>
<dbReference type="PANTHER" id="PTHR43132:SF2">
    <property type="entry name" value="ARSENICAL RESISTANCE OPERON REPRESSOR ARSR-RELATED"/>
    <property type="match status" value="1"/>
</dbReference>
<keyword evidence="3" id="KW-0804">Transcription</keyword>
<dbReference type="GO" id="GO:0003677">
    <property type="term" value="F:DNA binding"/>
    <property type="evidence" value="ECO:0007669"/>
    <property type="project" value="UniProtKB-KW"/>
</dbReference>
<dbReference type="InterPro" id="IPR001845">
    <property type="entry name" value="HTH_ArsR_DNA-bd_dom"/>
</dbReference>
<dbReference type="PANTHER" id="PTHR43132">
    <property type="entry name" value="ARSENICAL RESISTANCE OPERON REPRESSOR ARSR-RELATED"/>
    <property type="match status" value="1"/>
</dbReference>
<sequence>MNSAVRALGALAQVSRLGIFRLLVEAGPAGLAAGQIGERLEIAPSSLSFHMKELSHAGLASVRQQGRFMIYSANFSVMNDLLGFLTENCCAGNPCLPAAGGCATPDEGAA</sequence>
<dbReference type="GO" id="GO:0003700">
    <property type="term" value="F:DNA-binding transcription factor activity"/>
    <property type="evidence" value="ECO:0007669"/>
    <property type="project" value="InterPro"/>
</dbReference>
<dbReference type="CDD" id="cd00090">
    <property type="entry name" value="HTH_ARSR"/>
    <property type="match status" value="1"/>
</dbReference>
<feature type="domain" description="HTH arsR-type" evidence="4">
    <location>
        <begin position="1"/>
        <end position="93"/>
    </location>
</feature>
<reference evidence="5 6" key="2">
    <citation type="journal article" date="2016" name="Appl. Microbiol. Biotechnol.">
        <title>Mutations improving production and secretion of extracellular lipase by Burkholderia glumae PG1.</title>
        <authorList>
            <person name="Knapp A."/>
            <person name="Voget S."/>
            <person name="Gao R."/>
            <person name="Zaburannyi N."/>
            <person name="Krysciak D."/>
            <person name="Breuer M."/>
            <person name="Hauer B."/>
            <person name="Streit W.R."/>
            <person name="Muller R."/>
            <person name="Daniel R."/>
            <person name="Jaeger K.E."/>
        </authorList>
    </citation>
    <scope>NUCLEOTIDE SEQUENCE [LARGE SCALE GENOMIC DNA]</scope>
    <source>
        <strain evidence="5 6">PG1</strain>
    </source>
</reference>
<reference evidence="6" key="1">
    <citation type="submission" date="2011-03" db="EMBL/GenBank/DDBJ databases">
        <authorList>
            <person name="Voget S."/>
            <person name="Streit W.R."/>
            <person name="Jaeger K.E."/>
            <person name="Daniel R."/>
        </authorList>
    </citation>
    <scope>NUCLEOTIDE SEQUENCE [LARGE SCALE GENOMIC DNA]</scope>
    <source>
        <strain evidence="6">PG1</strain>
    </source>
</reference>
<dbReference type="KEGG" id="bgp:BGL_2c13630"/>
<dbReference type="HOGENOM" id="CLU_097806_2_2_4"/>
<gene>
    <name evidence="5" type="primary">arsR</name>
    <name evidence="5" type="ORF">BGL_2c13630</name>
</gene>
<dbReference type="SUPFAM" id="SSF46785">
    <property type="entry name" value="Winged helix' DNA-binding domain"/>
    <property type="match status" value="1"/>
</dbReference>
<dbReference type="PRINTS" id="PR00778">
    <property type="entry name" value="HTHARSR"/>
</dbReference>
<accession>A0A0B6S830</accession>